<feature type="chain" id="PRO_5003311962" description="alpha-L-fucosidase" evidence="6">
    <location>
        <begin position="27"/>
        <end position="644"/>
    </location>
</feature>
<dbReference type="InterPro" id="IPR000421">
    <property type="entry name" value="FA58C"/>
</dbReference>
<dbReference type="PANTHER" id="PTHR10030">
    <property type="entry name" value="ALPHA-L-FUCOSIDASE"/>
    <property type="match status" value="1"/>
</dbReference>
<keyword evidence="5 8" id="KW-0326">Glycosidase</keyword>
<dbReference type="InterPro" id="IPR057739">
    <property type="entry name" value="Glyco_hydro_29_N"/>
</dbReference>
<gene>
    <name evidence="8" type="ordered locus">Sph21_0657</name>
</gene>
<dbReference type="HOGENOM" id="CLU_002934_7_0_10"/>
<protein>
    <recommendedName>
        <fullName evidence="2">alpha-L-fucosidase</fullName>
        <ecNumber evidence="2">3.2.1.51</ecNumber>
    </recommendedName>
</protein>
<accession>F4C9U6</accession>
<dbReference type="eggNOG" id="COG3669">
    <property type="taxonomic scope" value="Bacteria"/>
</dbReference>
<dbReference type="Pfam" id="PF00754">
    <property type="entry name" value="F5_F8_type_C"/>
    <property type="match status" value="1"/>
</dbReference>
<organism evidence="8">
    <name type="scientific">Sphingobacterium sp. (strain 21)</name>
    <dbReference type="NCBI Taxonomy" id="743722"/>
    <lineage>
        <taxon>Bacteria</taxon>
        <taxon>Pseudomonadati</taxon>
        <taxon>Bacteroidota</taxon>
        <taxon>Sphingobacteriia</taxon>
        <taxon>Sphingobacteriales</taxon>
        <taxon>Sphingobacteriaceae</taxon>
        <taxon>Sphingobacterium</taxon>
    </lineage>
</organism>
<dbReference type="GO" id="GO:0005764">
    <property type="term" value="C:lysosome"/>
    <property type="evidence" value="ECO:0007669"/>
    <property type="project" value="TreeGrafter"/>
</dbReference>
<dbReference type="InterPro" id="IPR000933">
    <property type="entry name" value="Glyco_hydro_29"/>
</dbReference>
<reference evidence="8" key="1">
    <citation type="submission" date="2011-03" db="EMBL/GenBank/DDBJ databases">
        <title>Complete sequence of Sphingobacterium sp. 21.</title>
        <authorList>
            <consortium name="US DOE Joint Genome Institute"/>
            <person name="Lucas S."/>
            <person name="Copeland A."/>
            <person name="Lapidus A."/>
            <person name="Cheng J.-F."/>
            <person name="Goodwin L."/>
            <person name="Pitluck S."/>
            <person name="Davenport K."/>
            <person name="Detter J.C."/>
            <person name="Han C."/>
            <person name="Tapia R."/>
            <person name="Land M."/>
            <person name="Hauser L."/>
            <person name="Kyrpides N."/>
            <person name="Ivanova N."/>
            <person name="Ovchinnikova G."/>
            <person name="Pagani I."/>
            <person name="Siebers A.K."/>
            <person name="Allgaier M."/>
            <person name="Thelen M.P."/>
            <person name="Hugenholtz P."/>
            <person name="Woyke T."/>
        </authorList>
    </citation>
    <scope>NUCLEOTIDE SEQUENCE</scope>
    <source>
        <strain evidence="8">21</strain>
    </source>
</reference>
<dbReference type="PANTHER" id="PTHR10030:SF37">
    <property type="entry name" value="ALPHA-L-FUCOSIDASE-RELATED"/>
    <property type="match status" value="1"/>
</dbReference>
<dbReference type="AlphaFoldDB" id="F4C9U6"/>
<dbReference type="KEGG" id="shg:Sph21_0657"/>
<dbReference type="Gene3D" id="2.60.120.260">
    <property type="entry name" value="Galactose-binding domain-like"/>
    <property type="match status" value="2"/>
</dbReference>
<dbReference type="EMBL" id="CP002584">
    <property type="protein sequence ID" value="ADZ77236.1"/>
    <property type="molecule type" value="Genomic_DNA"/>
</dbReference>
<feature type="signal peptide" evidence="6">
    <location>
        <begin position="1"/>
        <end position="26"/>
    </location>
</feature>
<comment type="similarity">
    <text evidence="1">Belongs to the glycosyl hydrolase 29 family.</text>
</comment>
<dbReference type="Gene3D" id="3.20.20.80">
    <property type="entry name" value="Glycosidases"/>
    <property type="match status" value="1"/>
</dbReference>
<keyword evidence="3 6" id="KW-0732">Signal</keyword>
<evidence type="ECO:0000256" key="4">
    <source>
        <dbReference type="ARBA" id="ARBA00022801"/>
    </source>
</evidence>
<feature type="domain" description="F5/8 type C" evidence="7">
    <location>
        <begin position="473"/>
        <end position="640"/>
    </location>
</feature>
<dbReference type="GO" id="GO:0004560">
    <property type="term" value="F:alpha-L-fucosidase activity"/>
    <property type="evidence" value="ECO:0007669"/>
    <property type="project" value="UniProtKB-EC"/>
</dbReference>
<name>F4C9U6_SPHS2</name>
<dbReference type="InterPro" id="IPR017853">
    <property type="entry name" value="GH"/>
</dbReference>
<dbReference type="SMART" id="SM00812">
    <property type="entry name" value="Alpha_L_fucos"/>
    <property type="match status" value="1"/>
</dbReference>
<dbReference type="SUPFAM" id="SSF49785">
    <property type="entry name" value="Galactose-binding domain-like"/>
    <property type="match status" value="2"/>
</dbReference>
<evidence type="ECO:0000256" key="2">
    <source>
        <dbReference type="ARBA" id="ARBA00012662"/>
    </source>
</evidence>
<evidence type="ECO:0000256" key="6">
    <source>
        <dbReference type="SAM" id="SignalP"/>
    </source>
</evidence>
<evidence type="ECO:0000313" key="8">
    <source>
        <dbReference type="EMBL" id="ADZ77236.1"/>
    </source>
</evidence>
<dbReference type="GO" id="GO:0016139">
    <property type="term" value="P:glycoside catabolic process"/>
    <property type="evidence" value="ECO:0007669"/>
    <property type="project" value="TreeGrafter"/>
</dbReference>
<dbReference type="PROSITE" id="PS50022">
    <property type="entry name" value="FA58C_3"/>
    <property type="match status" value="1"/>
</dbReference>
<evidence type="ECO:0000256" key="5">
    <source>
        <dbReference type="ARBA" id="ARBA00023295"/>
    </source>
</evidence>
<dbReference type="SUPFAM" id="SSF51445">
    <property type="entry name" value="(Trans)glycosidases"/>
    <property type="match status" value="1"/>
</dbReference>
<dbReference type="Pfam" id="PF01120">
    <property type="entry name" value="Alpha_L_fucos"/>
    <property type="match status" value="1"/>
</dbReference>
<evidence type="ECO:0000256" key="1">
    <source>
        <dbReference type="ARBA" id="ARBA00007951"/>
    </source>
</evidence>
<evidence type="ECO:0000256" key="3">
    <source>
        <dbReference type="ARBA" id="ARBA00022729"/>
    </source>
</evidence>
<dbReference type="STRING" id="743722.Sph21_0657"/>
<sequence>MFVSMYSRKSLLTIIATCLFGVNSIAQDFDDAPKPYGALPTKRQLAWHETEMYCLIHFTPTTFQDKEWGYGDADPAIFNPKKFSAEQIVAAAKAGGFKGIISVAKHHDGFALWPTKTAAYNISESPWRAGKGDMVKEFQLAAQKLGMKFGVYCSPWDRNNPAYGTPEYVSIYRNQLKELYSNYGELFMSWHDGANGGDGYYGGKKEKRKVDQSTYYDWMNTWKITRAMQPNANIFSDIGLDVRWVGNEKGVASETSWSTITLVGKEGKAPMPGYMDDSNLGTGTRNGESWIPTECDVPLRPGWFYHASQDDQVKTPAMLFDLYCKSVGRGGAFDLGLSPNTDGLLHENDVKVLKEFGALLKKVFDKNLIKGARLKASNVRNANDQHYGPQRLTDEDRYSYWATDDDVHQADLEIELLKPQTFNIIRLRENIKLGQRIDSVLVDKWKDGAWVRAANATSIGANRIIRMPESISTSKLRLKVYAPVSIALSDVGLFAEPRALKGPEHGERKGLEKANWASESSAAEKAFDNDDQTFFLTDKNAIVIDLGSKQNISAFGYLPRQDGKSIGTVEKYEYYVSDNGKDWRLAVTGEFSNVKANPILQYTALVKKVTGRYVKLLAKQSVFDNDKPAFSIAELEVYGRESKK</sequence>
<dbReference type="GO" id="GO:0006004">
    <property type="term" value="P:fucose metabolic process"/>
    <property type="evidence" value="ECO:0007669"/>
    <property type="project" value="TreeGrafter"/>
</dbReference>
<dbReference type="PATRIC" id="fig|743722.3.peg.708"/>
<proteinExistence type="inferred from homology"/>
<keyword evidence="4 8" id="KW-0378">Hydrolase</keyword>
<evidence type="ECO:0000259" key="7">
    <source>
        <dbReference type="PROSITE" id="PS50022"/>
    </source>
</evidence>
<dbReference type="EC" id="3.2.1.51" evidence="2"/>
<dbReference type="InterPro" id="IPR008979">
    <property type="entry name" value="Galactose-bd-like_sf"/>
</dbReference>